<dbReference type="FunFam" id="1.20.1090.10:FF:000001">
    <property type="entry name" value="Aldehyde-alcohol dehydrogenase"/>
    <property type="match status" value="1"/>
</dbReference>
<dbReference type="InterPro" id="IPR001670">
    <property type="entry name" value="ADH_Fe/GldA"/>
</dbReference>
<dbReference type="InterPro" id="IPR056798">
    <property type="entry name" value="ADH_Fe_C"/>
</dbReference>
<dbReference type="OrthoDB" id="9815791at2"/>
<dbReference type="Gene3D" id="1.20.1090.10">
    <property type="entry name" value="Dehydroquinate synthase-like - alpha domain"/>
    <property type="match status" value="1"/>
</dbReference>
<evidence type="ECO:0000313" key="7">
    <source>
        <dbReference type="EMBL" id="AAU36676.1"/>
    </source>
</evidence>
<dbReference type="eggNOG" id="COG1454">
    <property type="taxonomic scope" value="Bacteria"/>
</dbReference>
<feature type="domain" description="Fe-containing alcohol dehydrogenase-like C-terminal" evidence="6">
    <location>
        <begin position="188"/>
        <end position="383"/>
    </location>
</feature>
<dbReference type="PANTHER" id="PTHR11496:SF102">
    <property type="entry name" value="ALCOHOL DEHYDROGENASE 4"/>
    <property type="match status" value="1"/>
</dbReference>
<dbReference type="STRING" id="221988.MS0069"/>
<dbReference type="RefSeq" id="WP_011199253.1">
    <property type="nucleotide sequence ID" value="NC_006300.1"/>
</dbReference>
<keyword evidence="4" id="KW-0520">NAD</keyword>
<feature type="domain" description="Alcohol dehydrogenase iron-type/glycerol dehydrogenase GldA" evidence="5">
    <location>
        <begin position="9"/>
        <end position="177"/>
    </location>
</feature>
<comment type="cofactor">
    <cofactor evidence="1">
        <name>Fe cation</name>
        <dbReference type="ChEBI" id="CHEBI:24875"/>
    </cofactor>
</comment>
<dbReference type="InterPro" id="IPR039697">
    <property type="entry name" value="Alcohol_dehydrogenase_Fe"/>
</dbReference>
<dbReference type="GO" id="GO:0004022">
    <property type="term" value="F:alcohol dehydrogenase (NAD+) activity"/>
    <property type="evidence" value="ECO:0007669"/>
    <property type="project" value="TreeGrafter"/>
</dbReference>
<dbReference type="Pfam" id="PF00465">
    <property type="entry name" value="Fe-ADH"/>
    <property type="match status" value="1"/>
</dbReference>
<dbReference type="SUPFAM" id="SSF56796">
    <property type="entry name" value="Dehydroquinate synthase-like"/>
    <property type="match status" value="1"/>
</dbReference>
<gene>
    <name evidence="7" type="primary">eutG</name>
    <name evidence="7" type="ordered locus">MS0069</name>
</gene>
<evidence type="ECO:0000259" key="6">
    <source>
        <dbReference type="Pfam" id="PF25137"/>
    </source>
</evidence>
<protein>
    <submittedName>
        <fullName evidence="7">EutG protein</fullName>
    </submittedName>
</protein>
<dbReference type="AlphaFoldDB" id="Q65WI4"/>
<dbReference type="Gene3D" id="3.40.50.1970">
    <property type="match status" value="1"/>
</dbReference>
<evidence type="ECO:0000256" key="3">
    <source>
        <dbReference type="ARBA" id="ARBA00023002"/>
    </source>
</evidence>
<organism evidence="7 8">
    <name type="scientific">Mannheimia succiniciproducens (strain KCTC 0769BP / MBEL55E)</name>
    <dbReference type="NCBI Taxonomy" id="221988"/>
    <lineage>
        <taxon>Bacteria</taxon>
        <taxon>Pseudomonadati</taxon>
        <taxon>Pseudomonadota</taxon>
        <taxon>Gammaproteobacteria</taxon>
        <taxon>Pasteurellales</taxon>
        <taxon>Pasteurellaceae</taxon>
        <taxon>Basfia</taxon>
    </lineage>
</organism>
<dbReference type="Pfam" id="PF25137">
    <property type="entry name" value="ADH_Fe_C"/>
    <property type="match status" value="1"/>
</dbReference>
<dbReference type="EMBL" id="AE016827">
    <property type="protein sequence ID" value="AAU36676.1"/>
    <property type="molecule type" value="Genomic_DNA"/>
</dbReference>
<sequence>MTYSLLHTNKVIAGAGCVAQITDVVNSFDATNVVIITDQGVFNAGLINEPKMLLEQAGVNVHVISDTPPEPPVDKVNDIYKVAMQFNVEMVIGIGGGSAMDTAKLVAILLNNHVALRDVVDGKVKFKNRGIPTLMIPTTSGTGSEATQNSIVLVPERELKVGIVDEKMLPNCVILDPKMTTGLPKHITANTGIDALCHAIECYISKKCSPFTEMFALKSIELIAKSIRIAYEDGHNLQARENMLLGSYLGGVSIATSSTVAVHALSYPLGGKYHIPHGLSNAILLPDVMKFNLDACVEKFARIAKAMDLNIAGLTEQEAAEAMIEELYALIRDLNIKCDLKTVGITEDILDELVDAGYSVRRLLDNNPKEMTKQDIRGIYKKIL</sequence>
<dbReference type="FunFam" id="3.40.50.1970:FF:000003">
    <property type="entry name" value="Alcohol dehydrogenase, iron-containing"/>
    <property type="match status" value="1"/>
</dbReference>
<evidence type="ECO:0000313" key="8">
    <source>
        <dbReference type="Proteomes" id="UP000000607"/>
    </source>
</evidence>
<dbReference type="KEGG" id="msu:MS0069"/>
<evidence type="ECO:0000259" key="5">
    <source>
        <dbReference type="Pfam" id="PF00465"/>
    </source>
</evidence>
<comment type="similarity">
    <text evidence="2">Belongs to the iron-containing alcohol dehydrogenase family.</text>
</comment>
<accession>Q65WI4</accession>
<evidence type="ECO:0000256" key="1">
    <source>
        <dbReference type="ARBA" id="ARBA00001962"/>
    </source>
</evidence>
<evidence type="ECO:0000256" key="2">
    <source>
        <dbReference type="ARBA" id="ARBA00007358"/>
    </source>
</evidence>
<evidence type="ECO:0000256" key="4">
    <source>
        <dbReference type="ARBA" id="ARBA00023027"/>
    </source>
</evidence>
<proteinExistence type="inferred from homology"/>
<dbReference type="GO" id="GO:0046872">
    <property type="term" value="F:metal ion binding"/>
    <property type="evidence" value="ECO:0007669"/>
    <property type="project" value="InterPro"/>
</dbReference>
<name>Q65WI4_MANSM</name>
<reference evidence="7 8" key="1">
    <citation type="journal article" date="2004" name="Nat. Biotechnol.">
        <title>The genome sequence of the capnophilic rumen bacterium Mannheimia succiniciproducens.</title>
        <authorList>
            <person name="Hong S.H."/>
            <person name="Kim J.S."/>
            <person name="Lee S.Y."/>
            <person name="In Y.H."/>
            <person name="Choi S.S."/>
            <person name="Rih J.-K."/>
            <person name="Kim C.H."/>
            <person name="Jeong H."/>
            <person name="Hur C.G."/>
            <person name="Kim J.J."/>
        </authorList>
    </citation>
    <scope>NUCLEOTIDE SEQUENCE [LARGE SCALE GENOMIC DNA]</scope>
    <source>
        <strain evidence="8">KCTC 0769BP / MBEL55E</strain>
    </source>
</reference>
<dbReference type="CDD" id="cd08551">
    <property type="entry name" value="Fe-ADH"/>
    <property type="match status" value="1"/>
</dbReference>
<keyword evidence="8" id="KW-1185">Reference proteome</keyword>
<keyword evidence="3" id="KW-0560">Oxidoreductase</keyword>
<dbReference type="PANTHER" id="PTHR11496">
    <property type="entry name" value="ALCOHOL DEHYDROGENASE"/>
    <property type="match status" value="1"/>
</dbReference>
<dbReference type="Proteomes" id="UP000000607">
    <property type="component" value="Chromosome"/>
</dbReference>
<dbReference type="PROSITE" id="PS00913">
    <property type="entry name" value="ADH_IRON_1"/>
    <property type="match status" value="1"/>
</dbReference>
<dbReference type="HOGENOM" id="CLU_007207_0_0_6"/>
<dbReference type="InterPro" id="IPR018211">
    <property type="entry name" value="ADH_Fe_CS"/>
</dbReference>